<dbReference type="EMBL" id="DYDO01000012">
    <property type="protein sequence ID" value="DBA14881.1"/>
    <property type="molecule type" value="Genomic_DNA"/>
</dbReference>
<feature type="signal peptide" evidence="4">
    <location>
        <begin position="1"/>
        <end position="26"/>
    </location>
</feature>
<feature type="domain" description="TNFR-Cys" evidence="5">
    <location>
        <begin position="32"/>
        <end position="68"/>
    </location>
</feature>
<dbReference type="GO" id="GO:0048534">
    <property type="term" value="P:hematopoietic or lymphoid organ development"/>
    <property type="evidence" value="ECO:0007669"/>
    <property type="project" value="InterPro"/>
</dbReference>
<dbReference type="SMART" id="SM00208">
    <property type="entry name" value="TNFR"/>
    <property type="match status" value="2"/>
</dbReference>
<dbReference type="Pfam" id="PF00020">
    <property type="entry name" value="TNFR_c6"/>
    <property type="match status" value="2"/>
</dbReference>
<feature type="domain" description="TNFR-Cys" evidence="5">
    <location>
        <begin position="70"/>
        <end position="110"/>
    </location>
</feature>
<feature type="repeat" description="TNFR-Cys" evidence="1">
    <location>
        <begin position="32"/>
        <end position="68"/>
    </location>
</feature>
<feature type="repeat" description="TNFR-Cys" evidence="1">
    <location>
        <begin position="70"/>
        <end position="110"/>
    </location>
</feature>
<evidence type="ECO:0000259" key="5">
    <source>
        <dbReference type="PROSITE" id="PS50050"/>
    </source>
</evidence>
<protein>
    <recommendedName>
        <fullName evidence="5">TNFR-Cys domain-containing protein</fullName>
    </recommendedName>
</protein>
<feature type="disulfide bond" evidence="1">
    <location>
        <begin position="47"/>
        <end position="60"/>
    </location>
</feature>
<dbReference type="PANTHER" id="PTHR47607:SF1">
    <property type="entry name" value="TUMOR NECROSIS FACTOR RECEPTOR SUPERFAMILY MEMBER 3"/>
    <property type="match status" value="1"/>
</dbReference>
<dbReference type="SUPFAM" id="SSF57586">
    <property type="entry name" value="TNF receptor-like"/>
    <property type="match status" value="1"/>
</dbReference>
<keyword evidence="4" id="KW-0732">Signal</keyword>
<feature type="disulfide bond" evidence="1">
    <location>
        <begin position="89"/>
        <end position="102"/>
    </location>
</feature>
<organism evidence="6 7">
    <name type="scientific">Pyxicephalus adspersus</name>
    <name type="common">African bullfrog</name>
    <dbReference type="NCBI Taxonomy" id="30357"/>
    <lineage>
        <taxon>Eukaryota</taxon>
        <taxon>Metazoa</taxon>
        <taxon>Chordata</taxon>
        <taxon>Craniata</taxon>
        <taxon>Vertebrata</taxon>
        <taxon>Euteleostomi</taxon>
        <taxon>Amphibia</taxon>
        <taxon>Batrachia</taxon>
        <taxon>Anura</taxon>
        <taxon>Neobatrachia</taxon>
        <taxon>Ranoidea</taxon>
        <taxon>Pyxicephalidae</taxon>
        <taxon>Pyxicephalinae</taxon>
        <taxon>Pyxicephalus</taxon>
    </lineage>
</organism>
<comment type="caution">
    <text evidence="6">The sequence shown here is derived from an EMBL/GenBank/DDBJ whole genome shotgun (WGS) entry which is preliminary data.</text>
</comment>
<evidence type="ECO:0000313" key="6">
    <source>
        <dbReference type="EMBL" id="DBA14881.1"/>
    </source>
</evidence>
<evidence type="ECO:0000313" key="7">
    <source>
        <dbReference type="Proteomes" id="UP001181693"/>
    </source>
</evidence>
<evidence type="ECO:0000256" key="2">
    <source>
        <dbReference type="SAM" id="MobiDB-lite"/>
    </source>
</evidence>
<keyword evidence="3" id="KW-0812">Transmembrane</keyword>
<keyword evidence="1" id="KW-1015">Disulfide bond</keyword>
<dbReference type="AlphaFoldDB" id="A0AAV2ZF20"/>
<feature type="region of interest" description="Disordered" evidence="2">
    <location>
        <begin position="231"/>
        <end position="250"/>
    </location>
</feature>
<keyword evidence="3" id="KW-0472">Membrane</keyword>
<gene>
    <name evidence="6" type="ORF">GDO54_004158</name>
</gene>
<proteinExistence type="predicted"/>
<feature type="transmembrane region" description="Helical" evidence="3">
    <location>
        <begin position="158"/>
        <end position="181"/>
    </location>
</feature>
<comment type="caution">
    <text evidence="1">Lacks conserved residue(s) required for the propagation of feature annotation.</text>
</comment>
<dbReference type="PROSITE" id="PS50050">
    <property type="entry name" value="TNFR_NGFR_2"/>
    <property type="match status" value="2"/>
</dbReference>
<sequence length="250" mass="27662">MKILLQIQFFLLLLLTLLGKGQQVTASDDQPPCNDFQYWNESFGICCSRCAPGTYMKKECNATFDTQCQPCEEGKFAANWNYAKTCRRCQGCPSHLIEKEKCSSIKKEVCVCPTGYNCTQYNGLGVCMICTLIRQATIPPPTFGPSITPTAVQTVRSYWFIATICAVSVIMVMFVLTMLYVHRNKSILEKLGCMGKVKKPLPETHGSGGIAPTSVTRVLLIPDNPPYPIQETDASQSAEVALNSKPRQPI</sequence>
<feature type="disulfide bond" evidence="1">
    <location>
        <begin position="92"/>
        <end position="110"/>
    </location>
</feature>
<dbReference type="InterPro" id="IPR001368">
    <property type="entry name" value="TNFR/NGFR_Cys_rich_reg"/>
</dbReference>
<dbReference type="PANTHER" id="PTHR47607">
    <property type="entry name" value="TUMOR NECROSIS FACTOR RECEPTOR SUBFAMILY MEMBER 3"/>
    <property type="match status" value="1"/>
</dbReference>
<feature type="disulfide bond" evidence="1">
    <location>
        <begin position="71"/>
        <end position="86"/>
    </location>
</feature>
<evidence type="ECO:0000256" key="3">
    <source>
        <dbReference type="SAM" id="Phobius"/>
    </source>
</evidence>
<keyword evidence="7" id="KW-1185">Reference proteome</keyword>
<dbReference type="Proteomes" id="UP001181693">
    <property type="component" value="Unassembled WGS sequence"/>
</dbReference>
<dbReference type="GO" id="GO:0006955">
    <property type="term" value="P:immune response"/>
    <property type="evidence" value="ECO:0007669"/>
    <property type="project" value="InterPro"/>
</dbReference>
<evidence type="ECO:0000256" key="1">
    <source>
        <dbReference type="PROSITE-ProRule" id="PRU00206"/>
    </source>
</evidence>
<accession>A0AAV2ZF20</accession>
<dbReference type="Gene3D" id="2.10.50.10">
    <property type="entry name" value="Tumor Necrosis Factor Receptor, subunit A, domain 2"/>
    <property type="match status" value="1"/>
</dbReference>
<dbReference type="CDD" id="cd00185">
    <property type="entry name" value="TNFRSF"/>
    <property type="match status" value="1"/>
</dbReference>
<reference evidence="6" key="1">
    <citation type="thesis" date="2020" institute="ProQuest LLC" country="789 East Eisenhower Parkway, Ann Arbor, MI, USA">
        <title>Comparative Genomics and Chromosome Evolution.</title>
        <authorList>
            <person name="Mudd A.B."/>
        </authorList>
    </citation>
    <scope>NUCLEOTIDE SEQUENCE</scope>
    <source>
        <strain evidence="6">1538</strain>
        <tissue evidence="6">Blood</tissue>
    </source>
</reference>
<dbReference type="GO" id="GO:0043123">
    <property type="term" value="P:positive regulation of canonical NF-kappaB signal transduction"/>
    <property type="evidence" value="ECO:0007669"/>
    <property type="project" value="InterPro"/>
</dbReference>
<feature type="chain" id="PRO_5043371335" description="TNFR-Cys domain-containing protein" evidence="4">
    <location>
        <begin position="27"/>
        <end position="250"/>
    </location>
</feature>
<dbReference type="InterPro" id="IPR017349">
    <property type="entry name" value="TNFR_3_LTBR"/>
</dbReference>
<dbReference type="PROSITE" id="PS00652">
    <property type="entry name" value="TNFR_NGFR_1"/>
    <property type="match status" value="2"/>
</dbReference>
<keyword evidence="3" id="KW-1133">Transmembrane helix</keyword>
<evidence type="ECO:0000256" key="4">
    <source>
        <dbReference type="SAM" id="SignalP"/>
    </source>
</evidence>
<feature type="disulfide bond" evidence="1">
    <location>
        <begin position="50"/>
        <end position="68"/>
    </location>
</feature>
<name>A0AAV2ZF20_PYXAD</name>